<protein>
    <recommendedName>
        <fullName evidence="8">Biotin transporter</fullName>
    </recommendedName>
</protein>
<dbReference type="GO" id="GO:0015225">
    <property type="term" value="F:biotin transmembrane transporter activity"/>
    <property type="evidence" value="ECO:0007669"/>
    <property type="project" value="UniProtKB-UniRule"/>
</dbReference>
<organism evidence="10 11">
    <name type="scientific">Clostridium saccharobutylicum</name>
    <dbReference type="NCBI Taxonomy" id="169679"/>
    <lineage>
        <taxon>Bacteria</taxon>
        <taxon>Bacillati</taxon>
        <taxon>Bacillota</taxon>
        <taxon>Clostridia</taxon>
        <taxon>Eubacteriales</taxon>
        <taxon>Clostridiaceae</taxon>
        <taxon>Clostridium</taxon>
    </lineage>
</organism>
<evidence type="ECO:0000256" key="1">
    <source>
        <dbReference type="ARBA" id="ARBA00004651"/>
    </source>
</evidence>
<comment type="caution">
    <text evidence="10">The sequence shown here is derived from an EMBL/GenBank/DDBJ whole genome shotgun (WGS) entry which is preliminary data.</text>
</comment>
<evidence type="ECO:0000313" key="11">
    <source>
        <dbReference type="Proteomes" id="UP000191154"/>
    </source>
</evidence>
<dbReference type="EMBL" id="LZYZ01000006">
    <property type="protein sequence ID" value="OOM10600.1"/>
    <property type="molecule type" value="Genomic_DNA"/>
</dbReference>
<dbReference type="Pfam" id="PF02632">
    <property type="entry name" value="BioY"/>
    <property type="match status" value="1"/>
</dbReference>
<dbReference type="GO" id="GO:0005886">
    <property type="term" value="C:plasma membrane"/>
    <property type="evidence" value="ECO:0007669"/>
    <property type="project" value="UniProtKB-SubCell"/>
</dbReference>
<comment type="similarity">
    <text evidence="2 8">Belongs to the BioY family.</text>
</comment>
<keyword evidence="3 8" id="KW-0813">Transport</keyword>
<keyword evidence="4 8" id="KW-1003">Cell membrane</keyword>
<sequence length="184" mass="19667">MKFNLSTREITLIGMCAALMAIFSQLSLPLPFTTVPVTLQIFAVVIISVIVGAKIGTLSLIIFEFLGAIGLPVFANLKGGFGVIVGPTGGYLIGYIIMAFLIGYSSYKENKILLFIASYFGVSIDFFIGTLQLKIVTGMNIQASLAAGVYPFIIKDFIATAVAIIIGFKVKKSVQSIVKKNVIA</sequence>
<evidence type="ECO:0000256" key="9">
    <source>
        <dbReference type="SAM" id="Phobius"/>
    </source>
</evidence>
<keyword evidence="7 8" id="KW-0472">Membrane</keyword>
<dbReference type="PIRSF" id="PIRSF016661">
    <property type="entry name" value="BioY"/>
    <property type="match status" value="1"/>
</dbReference>
<dbReference type="RefSeq" id="WP_077866283.1">
    <property type="nucleotide sequence ID" value="NZ_LZYZ01000006.1"/>
</dbReference>
<keyword evidence="6 9" id="KW-1133">Transmembrane helix</keyword>
<evidence type="ECO:0000256" key="2">
    <source>
        <dbReference type="ARBA" id="ARBA00010692"/>
    </source>
</evidence>
<name>A0A1S8N2G4_CLOSA</name>
<evidence type="ECO:0000256" key="3">
    <source>
        <dbReference type="ARBA" id="ARBA00022448"/>
    </source>
</evidence>
<feature type="transmembrane region" description="Helical" evidence="9">
    <location>
        <begin position="149"/>
        <end position="170"/>
    </location>
</feature>
<evidence type="ECO:0000256" key="5">
    <source>
        <dbReference type="ARBA" id="ARBA00022692"/>
    </source>
</evidence>
<evidence type="ECO:0000256" key="8">
    <source>
        <dbReference type="PIRNR" id="PIRNR016661"/>
    </source>
</evidence>
<accession>A0A1S8N2G4</accession>
<reference evidence="10 11" key="1">
    <citation type="submission" date="2016-05" db="EMBL/GenBank/DDBJ databases">
        <title>Microbial solvent formation.</title>
        <authorList>
            <person name="Poehlein A."/>
            <person name="Montoya Solano J.D."/>
            <person name="Flitsch S."/>
            <person name="Krabben P."/>
            <person name="Duerre P."/>
            <person name="Daniel R."/>
        </authorList>
    </citation>
    <scope>NUCLEOTIDE SEQUENCE [LARGE SCALE GENOMIC DNA]</scope>
    <source>
        <strain evidence="10 11">L1-8</strain>
    </source>
</reference>
<feature type="transmembrane region" description="Helical" evidence="9">
    <location>
        <begin position="12"/>
        <end position="28"/>
    </location>
</feature>
<keyword evidence="5 9" id="KW-0812">Transmembrane</keyword>
<dbReference type="STRING" id="169679.CSACC_23530"/>
<dbReference type="AlphaFoldDB" id="A0A1S8N2G4"/>
<dbReference type="PANTHER" id="PTHR34295">
    <property type="entry name" value="BIOTIN TRANSPORTER BIOY"/>
    <property type="match status" value="1"/>
</dbReference>
<dbReference type="Gene3D" id="1.10.1760.20">
    <property type="match status" value="1"/>
</dbReference>
<gene>
    <name evidence="10" type="primary">bioY_2</name>
    <name evidence="10" type="ORF">CLOSAC_32210</name>
</gene>
<evidence type="ECO:0000313" key="10">
    <source>
        <dbReference type="EMBL" id="OOM10600.1"/>
    </source>
</evidence>
<dbReference type="PANTHER" id="PTHR34295:SF4">
    <property type="entry name" value="BIOTIN TRANSPORTER BIOY-RELATED"/>
    <property type="match status" value="1"/>
</dbReference>
<evidence type="ECO:0000256" key="7">
    <source>
        <dbReference type="ARBA" id="ARBA00023136"/>
    </source>
</evidence>
<feature type="transmembrane region" description="Helical" evidence="9">
    <location>
        <begin position="112"/>
        <end position="129"/>
    </location>
</feature>
<proteinExistence type="inferred from homology"/>
<dbReference type="InterPro" id="IPR003784">
    <property type="entry name" value="BioY"/>
</dbReference>
<comment type="subcellular location">
    <subcellularLocation>
        <location evidence="1 8">Cell membrane</location>
        <topology evidence="1 8">Multi-pass membrane protein</topology>
    </subcellularLocation>
</comment>
<feature type="transmembrane region" description="Helical" evidence="9">
    <location>
        <begin position="81"/>
        <end position="105"/>
    </location>
</feature>
<evidence type="ECO:0000256" key="4">
    <source>
        <dbReference type="ARBA" id="ARBA00022475"/>
    </source>
</evidence>
<dbReference type="Proteomes" id="UP000191154">
    <property type="component" value="Unassembled WGS sequence"/>
</dbReference>
<evidence type="ECO:0000256" key="6">
    <source>
        <dbReference type="ARBA" id="ARBA00022989"/>
    </source>
</evidence>